<dbReference type="SUPFAM" id="SSF55729">
    <property type="entry name" value="Acyl-CoA N-acyltransferases (Nat)"/>
    <property type="match status" value="1"/>
</dbReference>
<comment type="similarity">
    <text evidence="2">Belongs to the MYST (SAS/MOZ) family.</text>
</comment>
<dbReference type="Pfam" id="PF01853">
    <property type="entry name" value="MOZ_SAS"/>
    <property type="match status" value="1"/>
</dbReference>
<evidence type="ECO:0000259" key="15">
    <source>
        <dbReference type="PROSITE" id="PS51726"/>
    </source>
</evidence>
<evidence type="ECO:0000313" key="16">
    <source>
        <dbReference type="EMBL" id="TFJ85200.1"/>
    </source>
</evidence>
<feature type="compositionally biased region" description="Gly residues" evidence="14">
    <location>
        <begin position="200"/>
        <end position="210"/>
    </location>
</feature>
<dbReference type="PANTHER" id="PTHR10615:SF219">
    <property type="entry name" value="HISTONE ACETYLTRANSFERASE KAT5"/>
    <property type="match status" value="1"/>
</dbReference>
<evidence type="ECO:0000256" key="3">
    <source>
        <dbReference type="ARBA" id="ARBA00013184"/>
    </source>
</evidence>
<reference evidence="16 17" key="1">
    <citation type="submission" date="2019-01" db="EMBL/GenBank/DDBJ databases">
        <title>Nuclear Genome Assembly of the Microalgal Biofuel strain Nannochloropsis salina CCMP1776.</title>
        <authorList>
            <person name="Hovde B."/>
        </authorList>
    </citation>
    <scope>NUCLEOTIDE SEQUENCE [LARGE SCALE GENOMIC DNA]</scope>
    <source>
        <strain evidence="16 17">CCMP1776</strain>
    </source>
</reference>
<keyword evidence="17" id="KW-1185">Reference proteome</keyword>
<dbReference type="PANTHER" id="PTHR10615">
    <property type="entry name" value="HISTONE ACETYLTRANSFERASE"/>
    <property type="match status" value="1"/>
</dbReference>
<dbReference type="AlphaFoldDB" id="A0A4D9D1B0"/>
<evidence type="ECO:0000256" key="8">
    <source>
        <dbReference type="ARBA" id="ARBA00022990"/>
    </source>
</evidence>
<evidence type="ECO:0000256" key="2">
    <source>
        <dbReference type="ARBA" id="ARBA00010107"/>
    </source>
</evidence>
<dbReference type="Gene3D" id="1.10.10.10">
    <property type="entry name" value="Winged helix-like DNA-binding domain superfamily/Winged helix DNA-binding domain"/>
    <property type="match status" value="1"/>
</dbReference>
<dbReference type="EMBL" id="SDOX01000016">
    <property type="protein sequence ID" value="TFJ85200.1"/>
    <property type="molecule type" value="Genomic_DNA"/>
</dbReference>
<dbReference type="Proteomes" id="UP000355283">
    <property type="component" value="Unassembled WGS sequence"/>
</dbReference>
<keyword evidence="11" id="KW-0539">Nucleus</keyword>
<evidence type="ECO:0000256" key="7">
    <source>
        <dbReference type="ARBA" id="ARBA00022833"/>
    </source>
</evidence>
<dbReference type="Gene3D" id="3.30.60.60">
    <property type="entry name" value="N-acetyl transferase-like"/>
    <property type="match status" value="1"/>
</dbReference>
<protein>
    <recommendedName>
        <fullName evidence="3">histone acetyltransferase</fullName>
        <ecNumber evidence="3">2.3.1.48</ecNumber>
    </recommendedName>
</protein>
<dbReference type="InterPro" id="IPR016197">
    <property type="entry name" value="Chromo-like_dom_sf"/>
</dbReference>
<comment type="caution">
    <text evidence="16">The sequence shown here is derived from an EMBL/GenBank/DDBJ whole genome shotgun (WGS) entry which is preliminary data.</text>
</comment>
<name>A0A4D9D1B0_9STRA</name>
<dbReference type="FunFam" id="1.10.10.10:FF:000022">
    <property type="entry name" value="Histone acetyltransferase"/>
    <property type="match status" value="1"/>
</dbReference>
<gene>
    <name evidence="16" type="ORF">NSK_003623</name>
</gene>
<dbReference type="FunFam" id="3.30.60.60:FF:000001">
    <property type="entry name" value="Histone acetyltransferase"/>
    <property type="match status" value="1"/>
</dbReference>
<feature type="compositionally biased region" description="Basic and acidic residues" evidence="14">
    <location>
        <begin position="71"/>
        <end position="94"/>
    </location>
</feature>
<dbReference type="InterPro" id="IPR016181">
    <property type="entry name" value="Acyl_CoA_acyltransferase"/>
</dbReference>
<dbReference type="Pfam" id="PF11717">
    <property type="entry name" value="Tudor-knot"/>
    <property type="match status" value="1"/>
</dbReference>
<evidence type="ECO:0000256" key="4">
    <source>
        <dbReference type="ARBA" id="ARBA00022679"/>
    </source>
</evidence>
<evidence type="ECO:0000256" key="10">
    <source>
        <dbReference type="ARBA" id="ARBA00023163"/>
    </source>
</evidence>
<keyword evidence="7" id="KW-0862">Zinc</keyword>
<evidence type="ECO:0000256" key="11">
    <source>
        <dbReference type="ARBA" id="ARBA00023242"/>
    </source>
</evidence>
<proteinExistence type="inferred from homology"/>
<dbReference type="PROSITE" id="PS51726">
    <property type="entry name" value="MYST_HAT"/>
    <property type="match status" value="1"/>
</dbReference>
<evidence type="ECO:0000256" key="14">
    <source>
        <dbReference type="SAM" id="MobiDB-lite"/>
    </source>
</evidence>
<evidence type="ECO:0000256" key="6">
    <source>
        <dbReference type="ARBA" id="ARBA00022771"/>
    </source>
</evidence>
<keyword evidence="5" id="KW-0479">Metal-binding</keyword>
<dbReference type="InterPro" id="IPR050603">
    <property type="entry name" value="MYST_HAT"/>
</dbReference>
<dbReference type="Gene3D" id="2.30.30.140">
    <property type="match status" value="1"/>
</dbReference>
<dbReference type="SUPFAM" id="SSF54160">
    <property type="entry name" value="Chromo domain-like"/>
    <property type="match status" value="1"/>
</dbReference>
<feature type="region of interest" description="Disordered" evidence="14">
    <location>
        <begin position="55"/>
        <end position="94"/>
    </location>
</feature>
<organism evidence="16 17">
    <name type="scientific">Nannochloropsis salina CCMP1776</name>
    <dbReference type="NCBI Taxonomy" id="1027361"/>
    <lineage>
        <taxon>Eukaryota</taxon>
        <taxon>Sar</taxon>
        <taxon>Stramenopiles</taxon>
        <taxon>Ochrophyta</taxon>
        <taxon>Eustigmatophyceae</taxon>
        <taxon>Eustigmatales</taxon>
        <taxon>Monodopsidaceae</taxon>
        <taxon>Microchloropsis</taxon>
        <taxon>Microchloropsis salina</taxon>
    </lineage>
</organism>
<dbReference type="FunFam" id="3.40.630.30:FF:000002">
    <property type="entry name" value="Histone acetyltransferase"/>
    <property type="match status" value="1"/>
</dbReference>
<sequence length="516" mass="58493">MGTNRAWPRGKILDLAKDLPPLVTGSHVYVLWRDGKQVNLAEVIERRPSRILVHDSNTRKRGSNGLKRGRSKVESGVEMKVESEDGIQKEELGDDSKHASEFDYYVHYCGYDRRLDEWVAVDRIDLVSGVQPTPQTNGHHTHGLGHHHHHHPTGLVPSASAAGQPEGTRNKGSSASSRKRKPEEDAGESAGTGVAEEQVGEGGLWPGPGRGRGRVSKAEMSQAAVEQEHEEITKVKNVQFIEMGRYEIETWYYSPFPAEYCDTERLYVCEFCLKYMKRRKTQQRHRAKCDLRHPPGDEIYREGDLSVFEVDGKLNKIYCQNLCLLAKLFLDHKTLYYDVDPFLFYVLCESDEKGYHVVGYFSKEKNSCENYNLACILTFPPYQRAGYGKFLISLSYELTKLEHKVGSPEKPLSDLGKLSYRSYWLMVLLSILIEVPSTTVKDLSQRSGIKVEDIISTLQCLSMIKYFKGQHVIIVNRQEMKAHLEGMKRMRLAKPECLSWQGPGGAGLGAKQQKKV</sequence>
<dbReference type="InterPro" id="IPR036388">
    <property type="entry name" value="WH-like_DNA-bd_sf"/>
</dbReference>
<dbReference type="Gene3D" id="3.40.630.30">
    <property type="match status" value="1"/>
</dbReference>
<evidence type="ECO:0000256" key="9">
    <source>
        <dbReference type="ARBA" id="ARBA00023015"/>
    </source>
</evidence>
<dbReference type="GO" id="GO:0008270">
    <property type="term" value="F:zinc ion binding"/>
    <property type="evidence" value="ECO:0007669"/>
    <property type="project" value="UniProtKB-KW"/>
</dbReference>
<dbReference type="GO" id="GO:0005634">
    <property type="term" value="C:nucleus"/>
    <property type="evidence" value="ECO:0007669"/>
    <property type="project" value="UniProtKB-SubCell"/>
</dbReference>
<keyword evidence="8" id="KW-0007">Acetylation</keyword>
<evidence type="ECO:0000256" key="5">
    <source>
        <dbReference type="ARBA" id="ARBA00022723"/>
    </source>
</evidence>
<dbReference type="InterPro" id="IPR002717">
    <property type="entry name" value="HAT_MYST-type"/>
</dbReference>
<evidence type="ECO:0000256" key="13">
    <source>
        <dbReference type="PIRSR" id="PIRSR602717-51"/>
    </source>
</evidence>
<dbReference type="GO" id="GO:0004402">
    <property type="term" value="F:histone acetyltransferase activity"/>
    <property type="evidence" value="ECO:0007669"/>
    <property type="project" value="InterPro"/>
</dbReference>
<evidence type="ECO:0000256" key="12">
    <source>
        <dbReference type="ARBA" id="ARBA00023315"/>
    </source>
</evidence>
<evidence type="ECO:0000313" key="17">
    <source>
        <dbReference type="Proteomes" id="UP000355283"/>
    </source>
</evidence>
<keyword evidence="10" id="KW-0804">Transcription</keyword>
<dbReference type="GO" id="GO:0006355">
    <property type="term" value="P:regulation of DNA-templated transcription"/>
    <property type="evidence" value="ECO:0007669"/>
    <property type="project" value="InterPro"/>
</dbReference>
<keyword evidence="12" id="KW-0012">Acyltransferase</keyword>
<feature type="domain" description="MYST-type HAT" evidence="15">
    <location>
        <begin position="233"/>
        <end position="502"/>
    </location>
</feature>
<evidence type="ECO:0000256" key="1">
    <source>
        <dbReference type="ARBA" id="ARBA00004123"/>
    </source>
</evidence>
<feature type="compositionally biased region" description="Basic residues" evidence="14">
    <location>
        <begin position="139"/>
        <end position="152"/>
    </location>
</feature>
<feature type="compositionally biased region" description="Basic residues" evidence="14">
    <location>
        <begin position="59"/>
        <end position="70"/>
    </location>
</feature>
<dbReference type="EC" id="2.3.1.48" evidence="3"/>
<accession>A0A4D9D1B0</accession>
<dbReference type="Pfam" id="PF17772">
    <property type="entry name" value="zf-MYST"/>
    <property type="match status" value="1"/>
</dbReference>
<feature type="active site" description="Proton donor/acceptor" evidence="13">
    <location>
        <position position="409"/>
    </location>
</feature>
<dbReference type="InterPro" id="IPR025995">
    <property type="entry name" value="Tudor-knot"/>
</dbReference>
<dbReference type="InterPro" id="IPR040706">
    <property type="entry name" value="Zf-MYST"/>
</dbReference>
<keyword evidence="9" id="KW-0805">Transcription regulation</keyword>
<dbReference type="OrthoDB" id="787137at2759"/>
<keyword evidence="6" id="KW-0863">Zinc-finger</keyword>
<comment type="subcellular location">
    <subcellularLocation>
        <location evidence="1">Nucleus</location>
    </subcellularLocation>
</comment>
<feature type="region of interest" description="Disordered" evidence="14">
    <location>
        <begin position="130"/>
        <end position="229"/>
    </location>
</feature>
<keyword evidence="4" id="KW-0808">Transferase</keyword>